<dbReference type="HAMAP" id="MF_01547">
    <property type="entry name" value="RNA_methyltr_E"/>
    <property type="match status" value="1"/>
</dbReference>
<dbReference type="EC" id="2.1.1.-" evidence="8"/>
<evidence type="ECO:0000256" key="1">
    <source>
        <dbReference type="ARBA" id="ARBA00004604"/>
    </source>
</evidence>
<dbReference type="AlphaFoldDB" id="A0ABD6E3P6"/>
<dbReference type="EMBL" id="JBGFUD010000060">
    <property type="protein sequence ID" value="MFH4973531.1"/>
    <property type="molecule type" value="Genomic_DNA"/>
</dbReference>
<feature type="compositionally biased region" description="Basic and acidic residues" evidence="9">
    <location>
        <begin position="328"/>
        <end position="343"/>
    </location>
</feature>
<evidence type="ECO:0000256" key="7">
    <source>
        <dbReference type="ARBA" id="ARBA00023242"/>
    </source>
</evidence>
<organism evidence="13 14">
    <name type="scientific">Gnathostoma spinigerum</name>
    <dbReference type="NCBI Taxonomy" id="75299"/>
    <lineage>
        <taxon>Eukaryota</taxon>
        <taxon>Metazoa</taxon>
        <taxon>Ecdysozoa</taxon>
        <taxon>Nematoda</taxon>
        <taxon>Chromadorea</taxon>
        <taxon>Rhabditida</taxon>
        <taxon>Spirurina</taxon>
        <taxon>Gnathostomatomorpha</taxon>
        <taxon>Gnathostomatoidea</taxon>
        <taxon>Gnathostomatidae</taxon>
        <taxon>Gnathostoma</taxon>
    </lineage>
</organism>
<dbReference type="InterPro" id="IPR002877">
    <property type="entry name" value="RNA_MeTrfase_FtsJ_dom"/>
</dbReference>
<keyword evidence="7 8" id="KW-0539">Nucleus</keyword>
<dbReference type="Pfam" id="PF07780">
    <property type="entry name" value="Spb1_C"/>
    <property type="match status" value="1"/>
</dbReference>
<proteinExistence type="inferred from homology"/>
<gene>
    <name evidence="13" type="ORF">AB6A40_000240</name>
</gene>
<feature type="binding site" evidence="8">
    <location>
        <position position="92"/>
    </location>
    <ligand>
        <name>S-adenosyl-L-methionine</name>
        <dbReference type="ChEBI" id="CHEBI:59789"/>
    </ligand>
</feature>
<feature type="region of interest" description="Disordered" evidence="9">
    <location>
        <begin position="768"/>
        <end position="801"/>
    </location>
</feature>
<feature type="region of interest" description="Disordered" evidence="9">
    <location>
        <begin position="570"/>
        <end position="611"/>
    </location>
</feature>
<dbReference type="InterPro" id="IPR012920">
    <property type="entry name" value="rRNA_MeTfrase_SPB1-like_C"/>
</dbReference>
<feature type="domain" description="Ribosomal RNA methyltransferase FtsJ" evidence="10">
    <location>
        <begin position="24"/>
        <end position="200"/>
    </location>
</feature>
<feature type="binding site" evidence="8">
    <location>
        <position position="117"/>
    </location>
    <ligand>
        <name>S-adenosyl-L-methionine</name>
        <dbReference type="ChEBI" id="CHEBI:59789"/>
    </ligand>
</feature>
<dbReference type="InterPro" id="IPR024576">
    <property type="entry name" value="rRNA_MeTfrase_Spb1_DUF3381"/>
</dbReference>
<dbReference type="PANTHER" id="PTHR10920:SF13">
    <property type="entry name" value="PRE-RRNA 2'-O-RIBOSE RNA METHYLTRANSFERASE FTSJ3"/>
    <property type="match status" value="1"/>
</dbReference>
<evidence type="ECO:0000256" key="3">
    <source>
        <dbReference type="ARBA" id="ARBA00022552"/>
    </source>
</evidence>
<feature type="compositionally biased region" description="Basic residues" evidence="9">
    <location>
        <begin position="776"/>
        <end position="787"/>
    </location>
</feature>
<feature type="compositionally biased region" description="Acidic residues" evidence="9">
    <location>
        <begin position="439"/>
        <end position="463"/>
    </location>
</feature>
<keyword evidence="5 8" id="KW-0808">Transferase</keyword>
<keyword evidence="6 8" id="KW-0949">S-adenosyl-L-methionine</keyword>
<evidence type="ECO:0000256" key="9">
    <source>
        <dbReference type="SAM" id="MobiDB-lite"/>
    </source>
</evidence>
<comment type="catalytic activity">
    <reaction evidence="8">
        <text>a ribonucleotide in rRNA + S-adenosyl-L-methionine = a 2'-O-methylribonucleotide in rRNA + S-adenosyl-L-homocysteine + H(+)</text>
        <dbReference type="Rhea" id="RHEA:48628"/>
        <dbReference type="Rhea" id="RHEA-COMP:12164"/>
        <dbReference type="Rhea" id="RHEA-COMP:12165"/>
        <dbReference type="ChEBI" id="CHEBI:15378"/>
        <dbReference type="ChEBI" id="CHEBI:57856"/>
        <dbReference type="ChEBI" id="CHEBI:59789"/>
        <dbReference type="ChEBI" id="CHEBI:90675"/>
        <dbReference type="ChEBI" id="CHEBI:90676"/>
    </reaction>
</comment>
<reference evidence="13 14" key="1">
    <citation type="submission" date="2024-08" db="EMBL/GenBank/DDBJ databases">
        <title>Gnathostoma spinigerum genome.</title>
        <authorList>
            <person name="Gonzalez-Bertolin B."/>
            <person name="Monzon S."/>
            <person name="Zaballos A."/>
            <person name="Jimenez P."/>
            <person name="Dekumyoy P."/>
            <person name="Varona S."/>
            <person name="Cuesta I."/>
            <person name="Sumanam S."/>
            <person name="Adisakwattana P."/>
            <person name="Gasser R.B."/>
            <person name="Hernandez-Gonzalez A."/>
            <person name="Young N.D."/>
            <person name="Perteguer M.J."/>
        </authorList>
    </citation>
    <scope>NUCLEOTIDE SEQUENCE [LARGE SCALE GENOMIC DNA]</scope>
    <source>
        <strain evidence="13">AL3</strain>
        <tissue evidence="13">Liver</tissue>
    </source>
</reference>
<dbReference type="InterPro" id="IPR015507">
    <property type="entry name" value="rRNA-MeTfrase_E"/>
</dbReference>
<dbReference type="Gene3D" id="3.40.50.150">
    <property type="entry name" value="Vaccinia Virus protein VP39"/>
    <property type="match status" value="1"/>
</dbReference>
<evidence type="ECO:0000256" key="5">
    <source>
        <dbReference type="ARBA" id="ARBA00022679"/>
    </source>
</evidence>
<evidence type="ECO:0000313" key="13">
    <source>
        <dbReference type="EMBL" id="MFH4973531.1"/>
    </source>
</evidence>
<feature type="binding site" evidence="8">
    <location>
        <position position="58"/>
    </location>
    <ligand>
        <name>S-adenosyl-L-methionine</name>
        <dbReference type="ChEBI" id="CHEBI:59789"/>
    </ligand>
</feature>
<feature type="binding site" evidence="8">
    <location>
        <position position="76"/>
    </location>
    <ligand>
        <name>S-adenosyl-L-methionine</name>
        <dbReference type="ChEBI" id="CHEBI:59789"/>
    </ligand>
</feature>
<evidence type="ECO:0000259" key="10">
    <source>
        <dbReference type="Pfam" id="PF01728"/>
    </source>
</evidence>
<keyword evidence="8" id="KW-0175">Coiled coil</keyword>
<feature type="coiled-coil region" evidence="8">
    <location>
        <begin position="697"/>
        <end position="738"/>
    </location>
</feature>
<dbReference type="Pfam" id="PF11861">
    <property type="entry name" value="DUF3381"/>
    <property type="match status" value="1"/>
</dbReference>
<feature type="region of interest" description="Disordered" evidence="9">
    <location>
        <begin position="328"/>
        <end position="353"/>
    </location>
</feature>
<protein>
    <recommendedName>
        <fullName evidence="8">Putative rRNA methyltransferase</fullName>
        <ecNumber evidence="8">2.1.1.-</ecNumber>
    </recommendedName>
    <alternativeName>
        <fullName evidence="8">2'-O-ribose RNA methyltransferase SPB1 homolog</fullName>
    </alternativeName>
</protein>
<comment type="similarity">
    <text evidence="8">Belongs to the class I-like SAM-binding methyltransferase superfamily. RNA methyltransferase RlmE family. SPB1 subfamily.</text>
</comment>
<comment type="function">
    <text evidence="8">Probable methyltransferase involved in the maturation of rRNA and in the biogenesis of ribosomal subunits.</text>
</comment>
<evidence type="ECO:0000256" key="8">
    <source>
        <dbReference type="HAMAP-Rule" id="MF_03163"/>
    </source>
</evidence>
<feature type="compositionally biased region" description="Acidic residues" evidence="9">
    <location>
        <begin position="344"/>
        <end position="353"/>
    </location>
</feature>
<feature type="compositionally biased region" description="Acidic residues" evidence="9">
    <location>
        <begin position="476"/>
        <end position="486"/>
    </location>
</feature>
<dbReference type="HAMAP" id="MF_03163">
    <property type="entry name" value="RNA_methyltr_E_SPB1"/>
    <property type="match status" value="1"/>
</dbReference>
<dbReference type="InterPro" id="IPR050082">
    <property type="entry name" value="RNA_methyltr_RlmE"/>
</dbReference>
<evidence type="ECO:0000259" key="12">
    <source>
        <dbReference type="Pfam" id="PF11861"/>
    </source>
</evidence>
<dbReference type="Proteomes" id="UP001608902">
    <property type="component" value="Unassembled WGS sequence"/>
</dbReference>
<dbReference type="PANTHER" id="PTHR10920">
    <property type="entry name" value="RIBOSOMAL RNA METHYLTRANSFERASE"/>
    <property type="match status" value="1"/>
</dbReference>
<evidence type="ECO:0000256" key="4">
    <source>
        <dbReference type="ARBA" id="ARBA00022603"/>
    </source>
</evidence>
<evidence type="ECO:0000256" key="2">
    <source>
        <dbReference type="ARBA" id="ARBA00022517"/>
    </source>
</evidence>
<dbReference type="SUPFAM" id="SSF53335">
    <property type="entry name" value="S-adenosyl-L-methionine-dependent methyltransferases"/>
    <property type="match status" value="1"/>
</dbReference>
<sequence length="801" mass="92540">MGKKLKIGKQRRDKYYYLAKEAGYRSRAAFKLIQLNKRFGFLSRCRALVDLCAAPGGWLQVASQNMPVSSVRIGIDLVPIKPISNCITLQGDITTESARQMIKKELQTWEADCVLHDGAPNVGLNWQHDAFQQNCLTLSALKLATQVLSKNGYFVTKIFRSSDYHSLIEVFGKLFKRVHVWKPAASRLESAEIFVVCEKYFKPSKISSALLDPKKVFAGSVEMKKMSNPQLMLNLPKKEKKTKAEGYDQDKLVLYKSLPATEFVQSKDYLDLLSEASEIVLDNKKFSDAQATNQEVLACLADVKVCGPRELRTILQWRKKMQLILAEDDHTETRHKQENKTTESDPDASEDEELARIDSEIAAARTKDKAALKKKKKKLLKEKAKLERQRKLGMIHKDDFISSNEEQELFSLKKIRRAKDLIEFTENANEQSDVHGSSDNEETAGDELNDGEWETTENVEYDSDGGAKSGGIVSEDVNDDDDDDDPNTLIYNEESVMTKEERAEYRASKWFEQSSIAELLNEHEDNDELRLSIIENQMKQQSSKVSDKNGVIEYETGGNKSFECKEFVDEKWDEESEESYHDEDRRTAMRDEESNKPKDVKKERKRRLTPEQLALGEKLIRSSKTRRDVEDWGWNRFTNNDEGLPDWFVEDEKKHYCKELPVTKDAVLRYRERLKEINVRPIKKILEAKGRKRRRELLKLEKAKKKAENIIGNENMENSEKQREIRKLYQAAKQTKKEVKYQVVTKGTRGRISRPDGRFKLVDKRLKKDTRNLKMASKRKGKGRTHGGFHNFARSTRTHRR</sequence>
<dbReference type="FunFam" id="3.40.50.150:FF:000004">
    <property type="entry name" value="AdoMet-dependent rRNA methyltransferase SPB1"/>
    <property type="match status" value="1"/>
</dbReference>
<keyword evidence="3 8" id="KW-0698">rRNA processing</keyword>
<feature type="binding site" evidence="8">
    <location>
        <position position="56"/>
    </location>
    <ligand>
        <name>S-adenosyl-L-methionine</name>
        <dbReference type="ChEBI" id="CHEBI:59789"/>
    </ligand>
</feature>
<dbReference type="GO" id="GO:0005730">
    <property type="term" value="C:nucleolus"/>
    <property type="evidence" value="ECO:0007669"/>
    <property type="project" value="UniProtKB-SubCell"/>
</dbReference>
<evidence type="ECO:0000259" key="11">
    <source>
        <dbReference type="Pfam" id="PF07780"/>
    </source>
</evidence>
<feature type="compositionally biased region" description="Basic and acidic residues" evidence="9">
    <location>
        <begin position="578"/>
        <end position="602"/>
    </location>
</feature>
<feature type="region of interest" description="Disordered" evidence="9">
    <location>
        <begin position="425"/>
        <end position="498"/>
    </location>
</feature>
<dbReference type="InterPro" id="IPR029063">
    <property type="entry name" value="SAM-dependent_MTases_sf"/>
</dbReference>
<comment type="subcellular location">
    <subcellularLocation>
        <location evidence="1 8">Nucleus</location>
        <location evidence="1 8">Nucleolus</location>
    </subcellularLocation>
</comment>
<name>A0ABD6E3P6_9BILA</name>
<keyword evidence="2 8" id="KW-0690">Ribosome biogenesis</keyword>
<feature type="domain" description="DUF3381" evidence="12">
    <location>
        <begin position="238"/>
        <end position="387"/>
    </location>
</feature>
<accession>A0ABD6E3P6</accession>
<keyword evidence="4 8" id="KW-0489">Methyltransferase</keyword>
<feature type="domain" description="Ribosomal RNA methyltransferase SPB1-like C-terminal" evidence="11">
    <location>
        <begin position="573"/>
        <end position="778"/>
    </location>
</feature>
<feature type="active site" description="Proton acceptor" evidence="8">
    <location>
        <position position="157"/>
    </location>
</feature>
<keyword evidence="14" id="KW-1185">Reference proteome</keyword>
<dbReference type="Pfam" id="PF01728">
    <property type="entry name" value="FtsJ"/>
    <property type="match status" value="1"/>
</dbReference>
<evidence type="ECO:0000313" key="14">
    <source>
        <dbReference type="Proteomes" id="UP001608902"/>
    </source>
</evidence>
<evidence type="ECO:0000256" key="6">
    <source>
        <dbReference type="ARBA" id="ARBA00022691"/>
    </source>
</evidence>
<comment type="caution">
    <text evidence="13">The sequence shown here is derived from an EMBL/GenBank/DDBJ whole genome shotgun (WGS) entry which is preliminary data.</text>
</comment>
<dbReference type="InterPro" id="IPR028589">
    <property type="entry name" value="SPB1-like"/>
</dbReference>
<dbReference type="GO" id="GO:0008649">
    <property type="term" value="F:rRNA methyltransferase activity"/>
    <property type="evidence" value="ECO:0007669"/>
    <property type="project" value="UniProtKB-UniRule"/>
</dbReference>